<evidence type="ECO:0000256" key="1">
    <source>
        <dbReference type="SAM" id="Coils"/>
    </source>
</evidence>
<evidence type="ECO:0000313" key="3">
    <source>
        <dbReference type="Proteomes" id="UP000479190"/>
    </source>
</evidence>
<dbReference type="InterPro" id="IPR028233">
    <property type="entry name" value="BBIP10"/>
</dbReference>
<dbReference type="GO" id="GO:0097500">
    <property type="term" value="P:receptor localization to non-motile cilium"/>
    <property type="evidence" value="ECO:0007669"/>
    <property type="project" value="TreeGrafter"/>
</dbReference>
<dbReference type="PANTHER" id="PTHR28596:SF1">
    <property type="entry name" value="BBSOME-INTERACTING PROTEIN 1"/>
    <property type="match status" value="1"/>
</dbReference>
<dbReference type="EMBL" id="CADCXV010000973">
    <property type="protein sequence ID" value="CAB0039638.1"/>
    <property type="molecule type" value="Genomic_DNA"/>
</dbReference>
<protein>
    <recommendedName>
        <fullName evidence="4">BBSome-interacting protein 1</fullName>
    </recommendedName>
</protein>
<dbReference type="Proteomes" id="UP000479190">
    <property type="component" value="Unassembled WGS sequence"/>
</dbReference>
<dbReference type="GO" id="GO:0060271">
    <property type="term" value="P:cilium assembly"/>
    <property type="evidence" value="ECO:0007669"/>
    <property type="project" value="InterPro"/>
</dbReference>
<dbReference type="OrthoDB" id="2154978at2759"/>
<keyword evidence="3" id="KW-1185">Reference proteome</keyword>
<dbReference type="Pfam" id="PF14777">
    <property type="entry name" value="BBIP10"/>
    <property type="match status" value="1"/>
</dbReference>
<dbReference type="GO" id="GO:0034464">
    <property type="term" value="C:BBSome"/>
    <property type="evidence" value="ECO:0007669"/>
    <property type="project" value="InterPro"/>
</dbReference>
<sequence>MSEAKDKSSFHIDVVLPQQGLLYSEHTFDYILCKPKLMPLKSVTLEKLEKMQKEADEKLKEMQEQDQVTGVH</sequence>
<evidence type="ECO:0008006" key="4">
    <source>
        <dbReference type="Google" id="ProtNLM"/>
    </source>
</evidence>
<dbReference type="AlphaFoldDB" id="A0A6H5IUR1"/>
<feature type="coiled-coil region" evidence="1">
    <location>
        <begin position="41"/>
        <end position="68"/>
    </location>
</feature>
<keyword evidence="1" id="KW-0175">Coiled coil</keyword>
<gene>
    <name evidence="2" type="ORF">TBRA_LOCUS11377</name>
</gene>
<reference evidence="2 3" key="1">
    <citation type="submission" date="2020-02" db="EMBL/GenBank/DDBJ databases">
        <authorList>
            <person name="Ferguson B K."/>
        </authorList>
    </citation>
    <scope>NUCLEOTIDE SEQUENCE [LARGE SCALE GENOMIC DNA]</scope>
</reference>
<organism evidence="2 3">
    <name type="scientific">Trichogramma brassicae</name>
    <dbReference type="NCBI Taxonomy" id="86971"/>
    <lineage>
        <taxon>Eukaryota</taxon>
        <taxon>Metazoa</taxon>
        <taxon>Ecdysozoa</taxon>
        <taxon>Arthropoda</taxon>
        <taxon>Hexapoda</taxon>
        <taxon>Insecta</taxon>
        <taxon>Pterygota</taxon>
        <taxon>Neoptera</taxon>
        <taxon>Endopterygota</taxon>
        <taxon>Hymenoptera</taxon>
        <taxon>Apocrita</taxon>
        <taxon>Proctotrupomorpha</taxon>
        <taxon>Chalcidoidea</taxon>
        <taxon>Trichogrammatidae</taxon>
        <taxon>Trichogramma</taxon>
    </lineage>
</organism>
<proteinExistence type="predicted"/>
<name>A0A6H5IUR1_9HYME</name>
<accession>A0A6H5IUR1</accession>
<dbReference type="PANTHER" id="PTHR28596">
    <property type="entry name" value="BBSOME-INTERACTING PROTEIN 1"/>
    <property type="match status" value="1"/>
</dbReference>
<evidence type="ECO:0000313" key="2">
    <source>
        <dbReference type="EMBL" id="CAB0039638.1"/>
    </source>
</evidence>